<dbReference type="InterPro" id="IPR051448">
    <property type="entry name" value="CdaR-like_regulators"/>
</dbReference>
<feature type="domain" description="GGDEF" evidence="2">
    <location>
        <begin position="314"/>
        <end position="444"/>
    </location>
</feature>
<dbReference type="InterPro" id="IPR012914">
    <property type="entry name" value="PucR_dom"/>
</dbReference>
<dbReference type="Proteomes" id="UP000284543">
    <property type="component" value="Unassembled WGS sequence"/>
</dbReference>
<dbReference type="PANTHER" id="PTHR33744">
    <property type="entry name" value="CARBOHYDRATE DIACID REGULATOR"/>
    <property type="match status" value="1"/>
</dbReference>
<dbReference type="InterPro" id="IPR000160">
    <property type="entry name" value="GGDEF_dom"/>
</dbReference>
<dbReference type="AlphaFoldDB" id="A0A412Z2P0"/>
<dbReference type="Pfam" id="PF13556">
    <property type="entry name" value="HTH_30"/>
    <property type="match status" value="1"/>
</dbReference>
<name>A0A412Z2P0_9FIRM</name>
<dbReference type="Pfam" id="PF07905">
    <property type="entry name" value="PucR"/>
    <property type="match status" value="1"/>
</dbReference>
<proteinExistence type="inferred from homology"/>
<protein>
    <submittedName>
        <fullName evidence="3">PucR family transcriptional regulator</fullName>
    </submittedName>
</protein>
<dbReference type="InterPro" id="IPR042070">
    <property type="entry name" value="PucR_C-HTH_sf"/>
</dbReference>
<dbReference type="RefSeq" id="WP_118019183.1">
    <property type="nucleotide sequence ID" value="NZ_CAUHGS010000008.1"/>
</dbReference>
<organism evidence="3 4">
    <name type="scientific">Enterocloster bolteae</name>
    <dbReference type="NCBI Taxonomy" id="208479"/>
    <lineage>
        <taxon>Bacteria</taxon>
        <taxon>Bacillati</taxon>
        <taxon>Bacillota</taxon>
        <taxon>Clostridia</taxon>
        <taxon>Lachnospirales</taxon>
        <taxon>Lachnospiraceae</taxon>
        <taxon>Enterocloster</taxon>
    </lineage>
</organism>
<sequence>MGLTIKEALKFGGLFGASVVAGKEGLDTPIESVSVLEVAEHNISRWVLKNQLYITSFYAIWDNVAQQKEVIETLIDCECCGLVLCYVGTWIRQIDLGIIQLCDEAGFPLIQARTDVSYIEIMNPIITLLYEENTRAMVTNDYSMVRNDFLNLVVNEENIDVVFQQMNRRLKKKVSYYDTYGKVIYSDRDLAAIQAEEEYLKDNFNHILFECSRDGYTVQDIQGRKNAVVLIRSQKNLFGLFFLDYDGDFEENIKNGLINSMVVSGTLILQKRSKVSHFREKVMEEYVTDLLVWNFPSNAKALERGLELGLTVLDKNQIIVVNINSIQSVTDSKVQQEMQRYIRHVLLSQVKQLLNLYDPKSWLVFRSDTILLFMNNQNGSVHLENLGEKLLRIFDGKFDLSVSVGVSNAFASMTDIPSAYTQAFQAATVGRDHYGENKVVFYDAVYFFQKLRQMGKQPEIVEMCHKLLGPVLRYDEEHKTQLTDTLRCLLVNNENVKKTAEQLFIHKNTVLQRKNKLTELFGYSPFDMPYRLNFLMIFDIMEKK</sequence>
<comment type="caution">
    <text evidence="3">The sequence shown here is derived from an EMBL/GenBank/DDBJ whole genome shotgun (WGS) entry which is preliminary data.</text>
</comment>
<evidence type="ECO:0000313" key="4">
    <source>
        <dbReference type="Proteomes" id="UP000284543"/>
    </source>
</evidence>
<accession>A0A412Z2P0</accession>
<dbReference type="PANTHER" id="PTHR33744:SF16">
    <property type="entry name" value="CARBOHYDRATE DIACID REGULATOR"/>
    <property type="match status" value="1"/>
</dbReference>
<dbReference type="Pfam" id="PF17853">
    <property type="entry name" value="GGDEF_2"/>
    <property type="match status" value="1"/>
</dbReference>
<evidence type="ECO:0000256" key="1">
    <source>
        <dbReference type="ARBA" id="ARBA00006754"/>
    </source>
</evidence>
<dbReference type="InterPro" id="IPR041522">
    <property type="entry name" value="CdaR_GGDEF"/>
</dbReference>
<evidence type="ECO:0000313" key="3">
    <source>
        <dbReference type="EMBL" id="RGV74184.1"/>
    </source>
</evidence>
<dbReference type="PROSITE" id="PS50887">
    <property type="entry name" value="GGDEF"/>
    <property type="match status" value="1"/>
</dbReference>
<evidence type="ECO:0000259" key="2">
    <source>
        <dbReference type="PROSITE" id="PS50887"/>
    </source>
</evidence>
<dbReference type="InterPro" id="IPR025736">
    <property type="entry name" value="PucR_C-HTH_dom"/>
</dbReference>
<dbReference type="EMBL" id="QRZM01000008">
    <property type="protein sequence ID" value="RGV74184.1"/>
    <property type="molecule type" value="Genomic_DNA"/>
</dbReference>
<reference evidence="3 4" key="1">
    <citation type="submission" date="2018-08" db="EMBL/GenBank/DDBJ databases">
        <title>A genome reference for cultivated species of the human gut microbiota.</title>
        <authorList>
            <person name="Zou Y."/>
            <person name="Xue W."/>
            <person name="Luo G."/>
        </authorList>
    </citation>
    <scope>NUCLEOTIDE SEQUENCE [LARGE SCALE GENOMIC DNA]</scope>
    <source>
        <strain evidence="3 4">AF14-18</strain>
    </source>
</reference>
<comment type="similarity">
    <text evidence="1">Belongs to the CdaR family.</text>
</comment>
<gene>
    <name evidence="3" type="ORF">DWW02_19560</name>
</gene>
<dbReference type="Gene3D" id="1.10.10.2840">
    <property type="entry name" value="PucR C-terminal helix-turn-helix domain"/>
    <property type="match status" value="1"/>
</dbReference>